<reference evidence="2" key="1">
    <citation type="journal article" date="2019" name="Int. J. Syst. Evol. Microbiol.">
        <title>The Global Catalogue of Microorganisms (GCM) 10K type strain sequencing project: providing services to taxonomists for standard genome sequencing and annotation.</title>
        <authorList>
            <consortium name="The Broad Institute Genomics Platform"/>
            <consortium name="The Broad Institute Genome Sequencing Center for Infectious Disease"/>
            <person name="Wu L."/>
            <person name="Ma J."/>
        </authorList>
    </citation>
    <scope>NUCLEOTIDE SEQUENCE [LARGE SCALE GENOMIC DNA]</scope>
    <source>
        <strain evidence="2">WYCCWR 12678</strain>
    </source>
</reference>
<accession>A0ABV9Q6T4</accession>
<organism evidence="1 2">
    <name type="scientific">Effusibacillus consociatus</name>
    <dbReference type="NCBI Taxonomy" id="1117041"/>
    <lineage>
        <taxon>Bacteria</taxon>
        <taxon>Bacillati</taxon>
        <taxon>Bacillota</taxon>
        <taxon>Bacilli</taxon>
        <taxon>Bacillales</taxon>
        <taxon>Alicyclobacillaceae</taxon>
        <taxon>Effusibacillus</taxon>
    </lineage>
</organism>
<sequence length="60" mass="7123">MKTKTLKSLQNLVESAIELQENWDESLEFDYPFSQPFDDLVDDLMYWLVAVKLRNKNPTD</sequence>
<comment type="caution">
    <text evidence="1">The sequence shown here is derived from an EMBL/GenBank/DDBJ whole genome shotgun (WGS) entry which is preliminary data.</text>
</comment>
<evidence type="ECO:0000313" key="2">
    <source>
        <dbReference type="Proteomes" id="UP001596002"/>
    </source>
</evidence>
<dbReference type="RefSeq" id="WP_380027528.1">
    <property type="nucleotide sequence ID" value="NZ_JBHSHC010000120.1"/>
</dbReference>
<evidence type="ECO:0000313" key="1">
    <source>
        <dbReference type="EMBL" id="MFC4769237.1"/>
    </source>
</evidence>
<dbReference type="EMBL" id="JBHSHC010000120">
    <property type="protein sequence ID" value="MFC4769237.1"/>
    <property type="molecule type" value="Genomic_DNA"/>
</dbReference>
<dbReference type="Proteomes" id="UP001596002">
    <property type="component" value="Unassembled WGS sequence"/>
</dbReference>
<protein>
    <submittedName>
        <fullName evidence="1">Uncharacterized protein</fullName>
    </submittedName>
</protein>
<gene>
    <name evidence="1" type="ORF">ACFO8Q_18060</name>
</gene>
<proteinExistence type="predicted"/>
<name>A0ABV9Q6T4_9BACL</name>
<keyword evidence="2" id="KW-1185">Reference proteome</keyword>